<reference evidence="1" key="1">
    <citation type="journal article" date="2016" name="Nat. Genet.">
        <title>A high-quality carrot genome assembly provides new insights into carotenoid accumulation and asterid genome evolution.</title>
        <authorList>
            <person name="Iorizzo M."/>
            <person name="Ellison S."/>
            <person name="Senalik D."/>
            <person name="Zeng P."/>
            <person name="Satapoomin P."/>
            <person name="Huang J."/>
            <person name="Bowman M."/>
            <person name="Iovene M."/>
            <person name="Sanseverino W."/>
            <person name="Cavagnaro P."/>
            <person name="Yildiz M."/>
            <person name="Macko-Podgorni A."/>
            <person name="Moranska E."/>
            <person name="Grzebelus E."/>
            <person name="Grzebelus D."/>
            <person name="Ashrafi H."/>
            <person name="Zheng Z."/>
            <person name="Cheng S."/>
            <person name="Spooner D."/>
            <person name="Van Deynze A."/>
            <person name="Simon P."/>
        </authorList>
    </citation>
    <scope>NUCLEOTIDE SEQUENCE</scope>
    <source>
        <tissue evidence="1">Leaf</tissue>
    </source>
</reference>
<evidence type="ECO:0000313" key="1">
    <source>
        <dbReference type="EMBL" id="WOG96341.1"/>
    </source>
</evidence>
<evidence type="ECO:0000313" key="2">
    <source>
        <dbReference type="Proteomes" id="UP000077755"/>
    </source>
</evidence>
<proteinExistence type="predicted"/>
<gene>
    <name evidence="1" type="ORF">DCAR_0415676</name>
</gene>
<sequence length="122" mass="14232">MEPFKETPMMMLQQSDQETMAKNQATRMEEGDIIDMVQNLKIDEPCMEETSKQEINTKISTKDVDDIEMMEIEDDGSINVNMQEEEVVEDNFNLTPDHNSYIGLEDEMKIWESTEYTCTHPI</sequence>
<dbReference type="AlphaFoldDB" id="A0A165WMJ3"/>
<organism evidence="1 2">
    <name type="scientific">Daucus carota subsp. sativus</name>
    <name type="common">Carrot</name>
    <dbReference type="NCBI Taxonomy" id="79200"/>
    <lineage>
        <taxon>Eukaryota</taxon>
        <taxon>Viridiplantae</taxon>
        <taxon>Streptophyta</taxon>
        <taxon>Embryophyta</taxon>
        <taxon>Tracheophyta</taxon>
        <taxon>Spermatophyta</taxon>
        <taxon>Magnoliopsida</taxon>
        <taxon>eudicotyledons</taxon>
        <taxon>Gunneridae</taxon>
        <taxon>Pentapetalae</taxon>
        <taxon>asterids</taxon>
        <taxon>campanulids</taxon>
        <taxon>Apiales</taxon>
        <taxon>Apiaceae</taxon>
        <taxon>Apioideae</taxon>
        <taxon>Scandiceae</taxon>
        <taxon>Daucinae</taxon>
        <taxon>Daucus</taxon>
        <taxon>Daucus sect. Daucus</taxon>
    </lineage>
</organism>
<name>A0A165WMJ3_DAUCS</name>
<dbReference type="Gramene" id="KZM97503">
    <property type="protein sequence ID" value="KZM97503"/>
    <property type="gene ID" value="DCAR_015135"/>
</dbReference>
<dbReference type="EMBL" id="CP093346">
    <property type="protein sequence ID" value="WOG96341.1"/>
    <property type="molecule type" value="Genomic_DNA"/>
</dbReference>
<dbReference type="Proteomes" id="UP000077755">
    <property type="component" value="Chromosome 4"/>
</dbReference>
<keyword evidence="2" id="KW-1185">Reference proteome</keyword>
<accession>A0A165WMJ3</accession>
<protein>
    <submittedName>
        <fullName evidence="1">Uncharacterized protein</fullName>
    </submittedName>
</protein>
<reference evidence="1" key="2">
    <citation type="submission" date="2022-03" db="EMBL/GenBank/DDBJ databases">
        <title>Draft title - Genomic analysis of global carrot germplasm unveils the trajectory of domestication and the origin of high carotenoid orange carrot.</title>
        <authorList>
            <person name="Iorizzo M."/>
            <person name="Ellison S."/>
            <person name="Senalik D."/>
            <person name="Macko-Podgorni A."/>
            <person name="Grzebelus D."/>
            <person name="Bostan H."/>
            <person name="Rolling W."/>
            <person name="Curaba J."/>
            <person name="Simon P."/>
        </authorList>
    </citation>
    <scope>NUCLEOTIDE SEQUENCE</scope>
    <source>
        <tissue evidence="1">Leaf</tissue>
    </source>
</reference>